<proteinExistence type="predicted"/>
<dbReference type="InterPro" id="IPR003718">
    <property type="entry name" value="OsmC/Ohr_fam"/>
</dbReference>
<dbReference type="Gene3D" id="3.30.300.20">
    <property type="match status" value="1"/>
</dbReference>
<dbReference type="PANTHER" id="PTHR35368:SF1">
    <property type="entry name" value="HYDROPEROXIDE REDUCTASE"/>
    <property type="match status" value="1"/>
</dbReference>
<dbReference type="Pfam" id="PF02566">
    <property type="entry name" value="OsmC"/>
    <property type="match status" value="1"/>
</dbReference>
<dbReference type="Proteomes" id="UP000307841">
    <property type="component" value="Unassembled WGS sequence"/>
</dbReference>
<dbReference type="InterPro" id="IPR015946">
    <property type="entry name" value="KH_dom-like_a/b"/>
</dbReference>
<reference evidence="1 2" key="1">
    <citation type="submission" date="2019-04" db="EMBL/GenBank/DDBJ databases">
        <title>Whole genome sequencing of Brevibacillus sp. TGS2-1.</title>
        <authorList>
            <person name="Choi A."/>
        </authorList>
    </citation>
    <scope>NUCLEOTIDE SEQUENCE [LARGE SCALE GENOMIC DNA]</scope>
    <source>
        <strain evidence="1 2">TGS2-1</strain>
    </source>
</reference>
<keyword evidence="2" id="KW-1185">Reference proteome</keyword>
<dbReference type="InterPro" id="IPR036102">
    <property type="entry name" value="OsmC/Ohrsf"/>
</dbReference>
<protein>
    <submittedName>
        <fullName evidence="1">OsmC family protein</fullName>
    </submittedName>
</protein>
<sequence length="155" mass="17215">MPVETFKATAHLQKGMVVKASSRNFEITIDEPKSLGGTDTGMNPVELVLSALGACQSIVARVYAKKFQIQLDDFWVEVEGDLDTDGFMNKSDVRRGYSEIRYTFHIKTDAPREQVESFVEFLEQTCPVGDTIGNPVTLKLNGIVIEKPSEIKAND</sequence>
<evidence type="ECO:0000313" key="1">
    <source>
        <dbReference type="EMBL" id="TKI58256.1"/>
    </source>
</evidence>
<dbReference type="PROSITE" id="PS00018">
    <property type="entry name" value="EF_HAND_1"/>
    <property type="match status" value="1"/>
</dbReference>
<dbReference type="AlphaFoldDB" id="A0A4U2YBU1"/>
<dbReference type="SUPFAM" id="SSF82784">
    <property type="entry name" value="OsmC-like"/>
    <property type="match status" value="1"/>
</dbReference>
<comment type="caution">
    <text evidence="1">The sequence shown here is derived from an EMBL/GenBank/DDBJ whole genome shotgun (WGS) entry which is preliminary data.</text>
</comment>
<dbReference type="PANTHER" id="PTHR35368">
    <property type="entry name" value="HYDROPEROXIDE REDUCTASE"/>
    <property type="match status" value="1"/>
</dbReference>
<gene>
    <name evidence="1" type="ORF">E8L90_24270</name>
</gene>
<dbReference type="InterPro" id="IPR052924">
    <property type="entry name" value="OsmC/Ohr_hydroprdx_reductase"/>
</dbReference>
<name>A0A4U2YBU1_9BACL</name>
<dbReference type="RefSeq" id="WP_137031695.1">
    <property type="nucleotide sequence ID" value="NZ_SZNK01000001.1"/>
</dbReference>
<accession>A0A4U2YBU1</accession>
<evidence type="ECO:0000313" key="2">
    <source>
        <dbReference type="Proteomes" id="UP000307841"/>
    </source>
</evidence>
<dbReference type="EMBL" id="SZNK01000001">
    <property type="protein sequence ID" value="TKI58256.1"/>
    <property type="molecule type" value="Genomic_DNA"/>
</dbReference>
<dbReference type="InterPro" id="IPR018247">
    <property type="entry name" value="EF_Hand_1_Ca_BS"/>
</dbReference>
<dbReference type="OrthoDB" id="1433018at2"/>
<organism evidence="1 2">
    <name type="scientific">Brevibacillus antibioticus</name>
    <dbReference type="NCBI Taxonomy" id="2570228"/>
    <lineage>
        <taxon>Bacteria</taxon>
        <taxon>Bacillati</taxon>
        <taxon>Bacillota</taxon>
        <taxon>Bacilli</taxon>
        <taxon>Bacillales</taxon>
        <taxon>Paenibacillaceae</taxon>
        <taxon>Brevibacillus</taxon>
    </lineage>
</organism>